<sequence length="271" mass="28773">MYPTLLSYEIRSRACADARILAALAAVAAATLGVIALGIPGLSGSATTLAYIICIATPVGFAVIGMSDYWKTLYGQRGYFTMSLPTSGASIFWAKVTRIFLESLVALIFTIGGIIATASVTAWRNGLTLTEYTANFRAAFAIFPTSVLVMLAIGQIVSTFGLIVQACAVMTIGAEGRFNHMGFGAPIIGFIILYLINQVLSGVGTLFSPLSVNITTGRLSTEIMWTSFISTINTDESPNVIGVGAYVLFPLFALALGIWASRSIEKHTSLR</sequence>
<reference evidence="2 3" key="1">
    <citation type="submission" date="2020-12" db="EMBL/GenBank/DDBJ databases">
        <title>FDA dAtabase for Regulatory Grade micrObial Sequences (FDA-ARGOS): Supporting development and validation of Infectious Disease Dx tests.</title>
        <authorList>
            <person name="Sproer C."/>
            <person name="Gronow S."/>
            <person name="Severitt S."/>
            <person name="Schroder I."/>
            <person name="Tallon L."/>
            <person name="Sadzewicz L."/>
            <person name="Zhao X."/>
            <person name="Boylan J."/>
            <person name="Ott S."/>
            <person name="Bowen H."/>
            <person name="Vavikolanu K."/>
            <person name="Mehta A."/>
            <person name="Aluvathingal J."/>
            <person name="Nadendla S."/>
            <person name="Lowell S."/>
            <person name="Myers T."/>
            <person name="Yan Y."/>
            <person name="Sichtig H."/>
        </authorList>
    </citation>
    <scope>NUCLEOTIDE SEQUENCE [LARGE SCALE GENOMIC DNA]</scope>
    <source>
        <strain evidence="2 3">FDAARGOS_985</strain>
    </source>
</reference>
<protein>
    <submittedName>
        <fullName evidence="2">Uncharacterized protein</fullName>
    </submittedName>
</protein>
<dbReference type="KEGG" id="amy:ADJ76_05425"/>
<feature type="transmembrane region" description="Helical" evidence="1">
    <location>
        <begin position="140"/>
        <end position="169"/>
    </location>
</feature>
<name>A0AAP9Y8F7_9ACTO</name>
<keyword evidence="1" id="KW-0812">Transmembrane</keyword>
<feature type="transmembrane region" description="Helical" evidence="1">
    <location>
        <begin position="240"/>
        <end position="261"/>
    </location>
</feature>
<feature type="transmembrane region" description="Helical" evidence="1">
    <location>
        <begin position="48"/>
        <end position="70"/>
    </location>
</feature>
<dbReference type="RefSeq" id="WP_050695117.1">
    <property type="nucleotide sequence ID" value="NZ_CP012072.1"/>
</dbReference>
<feature type="transmembrane region" description="Helical" evidence="1">
    <location>
        <begin position="181"/>
        <end position="200"/>
    </location>
</feature>
<feature type="transmembrane region" description="Helical" evidence="1">
    <location>
        <begin position="20"/>
        <end position="42"/>
    </location>
</feature>
<keyword evidence="1" id="KW-0472">Membrane</keyword>
<evidence type="ECO:0000313" key="3">
    <source>
        <dbReference type="Proteomes" id="UP000595220"/>
    </source>
</evidence>
<evidence type="ECO:0000313" key="2">
    <source>
        <dbReference type="EMBL" id="QQC44055.1"/>
    </source>
</evidence>
<feature type="transmembrane region" description="Helical" evidence="1">
    <location>
        <begin position="99"/>
        <end position="120"/>
    </location>
</feature>
<accession>A0AAP9Y8F7</accession>
<gene>
    <name evidence="2" type="ORF">I6H42_01040</name>
</gene>
<dbReference type="Proteomes" id="UP000595220">
    <property type="component" value="Chromosome"/>
</dbReference>
<dbReference type="AlphaFoldDB" id="A0AAP9Y8F7"/>
<organism evidence="2 3">
    <name type="scientific">Schaalia meyeri</name>
    <dbReference type="NCBI Taxonomy" id="52773"/>
    <lineage>
        <taxon>Bacteria</taxon>
        <taxon>Bacillati</taxon>
        <taxon>Actinomycetota</taxon>
        <taxon>Actinomycetes</taxon>
        <taxon>Actinomycetales</taxon>
        <taxon>Actinomycetaceae</taxon>
        <taxon>Schaalia</taxon>
    </lineage>
</organism>
<keyword evidence="1" id="KW-1133">Transmembrane helix</keyword>
<keyword evidence="3" id="KW-1185">Reference proteome</keyword>
<proteinExistence type="predicted"/>
<dbReference type="EMBL" id="CP066065">
    <property type="protein sequence ID" value="QQC44055.1"/>
    <property type="molecule type" value="Genomic_DNA"/>
</dbReference>
<evidence type="ECO:0000256" key="1">
    <source>
        <dbReference type="SAM" id="Phobius"/>
    </source>
</evidence>